<evidence type="ECO:0000313" key="1">
    <source>
        <dbReference type="EMBL" id="JAE32009.1"/>
    </source>
</evidence>
<organism evidence="1">
    <name type="scientific">Arundo donax</name>
    <name type="common">Giant reed</name>
    <name type="synonym">Donax arundinaceus</name>
    <dbReference type="NCBI Taxonomy" id="35708"/>
    <lineage>
        <taxon>Eukaryota</taxon>
        <taxon>Viridiplantae</taxon>
        <taxon>Streptophyta</taxon>
        <taxon>Embryophyta</taxon>
        <taxon>Tracheophyta</taxon>
        <taxon>Spermatophyta</taxon>
        <taxon>Magnoliopsida</taxon>
        <taxon>Liliopsida</taxon>
        <taxon>Poales</taxon>
        <taxon>Poaceae</taxon>
        <taxon>PACMAD clade</taxon>
        <taxon>Arundinoideae</taxon>
        <taxon>Arundineae</taxon>
        <taxon>Arundo</taxon>
    </lineage>
</organism>
<dbReference type="EMBL" id="GBRH01165887">
    <property type="protein sequence ID" value="JAE32009.1"/>
    <property type="molecule type" value="Transcribed_RNA"/>
</dbReference>
<reference evidence="1" key="2">
    <citation type="journal article" date="2015" name="Data Brief">
        <title>Shoot transcriptome of the giant reed, Arundo donax.</title>
        <authorList>
            <person name="Barrero R.A."/>
            <person name="Guerrero F.D."/>
            <person name="Moolhuijzen P."/>
            <person name="Goolsby J.A."/>
            <person name="Tidwell J."/>
            <person name="Bellgard S.E."/>
            <person name="Bellgard M.I."/>
        </authorList>
    </citation>
    <scope>NUCLEOTIDE SEQUENCE</scope>
    <source>
        <tissue evidence="1">Shoot tissue taken approximately 20 cm above the soil surface</tissue>
    </source>
</reference>
<accession>A0A0A9H883</accession>
<sequence length="19" mass="2192">MRDPTSTNKKTELTRQASK</sequence>
<proteinExistence type="predicted"/>
<reference evidence="1" key="1">
    <citation type="submission" date="2014-09" db="EMBL/GenBank/DDBJ databases">
        <authorList>
            <person name="Magalhaes I.L.F."/>
            <person name="Oliveira U."/>
            <person name="Santos F.R."/>
            <person name="Vidigal T.H.D.A."/>
            <person name="Brescovit A.D."/>
            <person name="Santos A.J."/>
        </authorList>
    </citation>
    <scope>NUCLEOTIDE SEQUENCE</scope>
    <source>
        <tissue evidence="1">Shoot tissue taken approximately 20 cm above the soil surface</tissue>
    </source>
</reference>
<dbReference type="AlphaFoldDB" id="A0A0A9H883"/>
<protein>
    <submittedName>
        <fullName evidence="1">Uncharacterized protein</fullName>
    </submittedName>
</protein>
<name>A0A0A9H883_ARUDO</name>